<keyword evidence="1" id="KW-0812">Transmembrane</keyword>
<dbReference type="InterPro" id="IPR013766">
    <property type="entry name" value="Thioredoxin_domain"/>
</dbReference>
<dbReference type="Gene3D" id="3.40.30.10">
    <property type="entry name" value="Glutaredoxin"/>
    <property type="match status" value="1"/>
</dbReference>
<organism evidence="3 4">
    <name type="scientific">Agreia bicolorata</name>
    <dbReference type="NCBI Taxonomy" id="110935"/>
    <lineage>
        <taxon>Bacteria</taxon>
        <taxon>Bacillati</taxon>
        <taxon>Actinomycetota</taxon>
        <taxon>Actinomycetes</taxon>
        <taxon>Micrococcales</taxon>
        <taxon>Microbacteriaceae</taxon>
        <taxon>Agreia</taxon>
    </lineage>
</organism>
<dbReference type="AlphaFoldDB" id="A0A1T4X9E6"/>
<proteinExistence type="predicted"/>
<dbReference type="EMBL" id="FUYG01000002">
    <property type="protein sequence ID" value="SKA85725.1"/>
    <property type="molecule type" value="Genomic_DNA"/>
</dbReference>
<evidence type="ECO:0000313" key="3">
    <source>
        <dbReference type="EMBL" id="SKA85725.1"/>
    </source>
</evidence>
<sequence length="156" mass="17233">MDVVWTWAAVGALVIVTSIGGLLWRRRQGRVVSDRAVHRVSASDLTVDSASPALLGTDVTLVQFSTEFCGQCPATRRLLSGLANDEPHSAIRHIDIDLTHRPDLATKYRVLQTPTTLVLDGEGRVRARIGGPPRRPELVDLLERIQKENHDRAVSR</sequence>
<dbReference type="RefSeq" id="WP_078713447.1">
    <property type="nucleotide sequence ID" value="NZ_FUYG01000002.1"/>
</dbReference>
<feature type="transmembrane region" description="Helical" evidence="1">
    <location>
        <begin position="6"/>
        <end position="24"/>
    </location>
</feature>
<dbReference type="GO" id="GO:0016853">
    <property type="term" value="F:isomerase activity"/>
    <property type="evidence" value="ECO:0007669"/>
    <property type="project" value="UniProtKB-KW"/>
</dbReference>
<accession>A0A1T4X9E6</accession>
<gene>
    <name evidence="3" type="ORF">SAMN06295879_0822</name>
</gene>
<reference evidence="4" key="1">
    <citation type="submission" date="2017-02" db="EMBL/GenBank/DDBJ databases">
        <authorList>
            <person name="Varghese N."/>
            <person name="Submissions S."/>
        </authorList>
    </citation>
    <scope>NUCLEOTIDE SEQUENCE [LARGE SCALE GENOMIC DNA]</scope>
    <source>
        <strain evidence="4">VKM Ac-2052</strain>
    </source>
</reference>
<dbReference type="Proteomes" id="UP000189735">
    <property type="component" value="Unassembled WGS sequence"/>
</dbReference>
<feature type="domain" description="Thioredoxin" evidence="2">
    <location>
        <begin position="26"/>
        <end position="147"/>
    </location>
</feature>
<dbReference type="SUPFAM" id="SSF52833">
    <property type="entry name" value="Thioredoxin-like"/>
    <property type="match status" value="1"/>
</dbReference>
<evidence type="ECO:0000256" key="1">
    <source>
        <dbReference type="SAM" id="Phobius"/>
    </source>
</evidence>
<dbReference type="InterPro" id="IPR036249">
    <property type="entry name" value="Thioredoxin-like_sf"/>
</dbReference>
<dbReference type="CDD" id="cd02947">
    <property type="entry name" value="TRX_family"/>
    <property type="match status" value="1"/>
</dbReference>
<keyword evidence="1" id="KW-1133">Transmembrane helix</keyword>
<evidence type="ECO:0000259" key="2">
    <source>
        <dbReference type="PROSITE" id="PS51352"/>
    </source>
</evidence>
<dbReference type="PROSITE" id="PS51352">
    <property type="entry name" value="THIOREDOXIN_2"/>
    <property type="match status" value="1"/>
</dbReference>
<dbReference type="Pfam" id="PF00085">
    <property type="entry name" value="Thioredoxin"/>
    <property type="match status" value="1"/>
</dbReference>
<keyword evidence="3" id="KW-0413">Isomerase</keyword>
<keyword evidence="1" id="KW-0472">Membrane</keyword>
<name>A0A1T4X9E6_9MICO</name>
<protein>
    <submittedName>
        <fullName evidence="3">Thiol-disulfide isomerase or thioredoxin</fullName>
    </submittedName>
</protein>
<evidence type="ECO:0000313" key="4">
    <source>
        <dbReference type="Proteomes" id="UP000189735"/>
    </source>
</evidence>